<evidence type="ECO:0000313" key="2">
    <source>
        <dbReference type="Proteomes" id="UP001141327"/>
    </source>
</evidence>
<name>A0ABQ8UBG1_9EUKA</name>
<gene>
    <name evidence="1" type="ORF">PAPYR_9247</name>
</gene>
<reference evidence="1" key="1">
    <citation type="journal article" date="2022" name="bioRxiv">
        <title>Genomics of Preaxostyla Flagellates Illuminates Evolutionary Transitions and the Path Towards Mitochondrial Loss.</title>
        <authorList>
            <person name="Novak L.V.F."/>
            <person name="Treitli S.C."/>
            <person name="Pyrih J."/>
            <person name="Halakuc P."/>
            <person name="Pipaliya S.V."/>
            <person name="Vacek V."/>
            <person name="Brzon O."/>
            <person name="Soukal P."/>
            <person name="Eme L."/>
            <person name="Dacks J.B."/>
            <person name="Karnkowska A."/>
            <person name="Elias M."/>
            <person name="Hampl V."/>
        </authorList>
    </citation>
    <scope>NUCLEOTIDE SEQUENCE</scope>
    <source>
        <strain evidence="1">RCP-MX</strain>
    </source>
</reference>
<protein>
    <submittedName>
        <fullName evidence="1">Uncharacterized protein</fullName>
    </submittedName>
</protein>
<comment type="caution">
    <text evidence="1">The sequence shown here is derived from an EMBL/GenBank/DDBJ whole genome shotgun (WGS) entry which is preliminary data.</text>
</comment>
<dbReference type="Proteomes" id="UP001141327">
    <property type="component" value="Unassembled WGS sequence"/>
</dbReference>
<evidence type="ECO:0000313" key="1">
    <source>
        <dbReference type="EMBL" id="KAJ4455751.1"/>
    </source>
</evidence>
<dbReference type="EMBL" id="JAPMOS010000094">
    <property type="protein sequence ID" value="KAJ4455751.1"/>
    <property type="molecule type" value="Genomic_DNA"/>
</dbReference>
<keyword evidence="2" id="KW-1185">Reference proteome</keyword>
<proteinExistence type="predicted"/>
<accession>A0ABQ8UBG1</accession>
<sequence>MRLKLARQNFANVILFVYSVWKHYRGSSIDINREWAALKMHVPVGQGVAAKWGPYDFSGFGKGLFFLTLK</sequence>
<organism evidence="1 2">
    <name type="scientific">Paratrimastix pyriformis</name>
    <dbReference type="NCBI Taxonomy" id="342808"/>
    <lineage>
        <taxon>Eukaryota</taxon>
        <taxon>Metamonada</taxon>
        <taxon>Preaxostyla</taxon>
        <taxon>Paratrimastigidae</taxon>
        <taxon>Paratrimastix</taxon>
    </lineage>
</organism>